<evidence type="ECO:0000313" key="2">
    <source>
        <dbReference type="EMBL" id="KAJ7204950.1"/>
    </source>
</evidence>
<feature type="compositionally biased region" description="Polar residues" evidence="1">
    <location>
        <begin position="114"/>
        <end position="128"/>
    </location>
</feature>
<dbReference type="Proteomes" id="UP001219525">
    <property type="component" value="Unassembled WGS sequence"/>
</dbReference>
<dbReference type="EMBL" id="JARJCW010000045">
    <property type="protein sequence ID" value="KAJ7204950.1"/>
    <property type="molecule type" value="Genomic_DNA"/>
</dbReference>
<dbReference type="AlphaFoldDB" id="A0AAD6V7U8"/>
<protein>
    <submittedName>
        <fullName evidence="2">Uncharacterized protein</fullName>
    </submittedName>
</protein>
<organism evidence="2 3">
    <name type="scientific">Mycena pura</name>
    <dbReference type="NCBI Taxonomy" id="153505"/>
    <lineage>
        <taxon>Eukaryota</taxon>
        <taxon>Fungi</taxon>
        <taxon>Dikarya</taxon>
        <taxon>Basidiomycota</taxon>
        <taxon>Agaricomycotina</taxon>
        <taxon>Agaricomycetes</taxon>
        <taxon>Agaricomycetidae</taxon>
        <taxon>Agaricales</taxon>
        <taxon>Marasmiineae</taxon>
        <taxon>Mycenaceae</taxon>
        <taxon>Mycena</taxon>
    </lineage>
</organism>
<sequence>MSDRIALYVWQPSPQPYYPNAAYSSYASYNWGPSYQSVSLVVSDSPPLAMGPSARRRVHQSSQYYAPTYTTYDGSNHWPEQRVDDSGRYQYEHNTQVLLPPAPAQNFAGPTPYANPTQYQPLPDTSTTSLVRQRQRRPPPLPRVSRPKRVVLPGVNDTDPDPDPPIAYATLALLLADLNRLLCTPHERRAFHFVGSCAIVADPAVGHGARVERVAKEAIMRTVLSFKLAVQASERVATTTTKSSALWMGGPPDKKFLKSTPCAHCEHTLAICVTSDDKDLRACVCGFALGVSKRFVMGAMLGECAAHPVDQMFSDVYTAQTLFLARLNLDRTTYNQIYGNEPIQSLSALIFPVCLQAL</sequence>
<keyword evidence="3" id="KW-1185">Reference proteome</keyword>
<feature type="region of interest" description="Disordered" evidence="1">
    <location>
        <begin position="100"/>
        <end position="163"/>
    </location>
</feature>
<reference evidence="2" key="1">
    <citation type="submission" date="2023-03" db="EMBL/GenBank/DDBJ databases">
        <title>Massive genome expansion in bonnet fungi (Mycena s.s.) driven by repeated elements and novel gene families across ecological guilds.</title>
        <authorList>
            <consortium name="Lawrence Berkeley National Laboratory"/>
            <person name="Harder C.B."/>
            <person name="Miyauchi S."/>
            <person name="Viragh M."/>
            <person name="Kuo A."/>
            <person name="Thoen E."/>
            <person name="Andreopoulos B."/>
            <person name="Lu D."/>
            <person name="Skrede I."/>
            <person name="Drula E."/>
            <person name="Henrissat B."/>
            <person name="Morin E."/>
            <person name="Kohler A."/>
            <person name="Barry K."/>
            <person name="LaButti K."/>
            <person name="Morin E."/>
            <person name="Salamov A."/>
            <person name="Lipzen A."/>
            <person name="Mereny Z."/>
            <person name="Hegedus B."/>
            <person name="Baldrian P."/>
            <person name="Stursova M."/>
            <person name="Weitz H."/>
            <person name="Taylor A."/>
            <person name="Grigoriev I.V."/>
            <person name="Nagy L.G."/>
            <person name="Martin F."/>
            <person name="Kauserud H."/>
        </authorList>
    </citation>
    <scope>NUCLEOTIDE SEQUENCE</scope>
    <source>
        <strain evidence="2">9144</strain>
    </source>
</reference>
<comment type="caution">
    <text evidence="2">The sequence shown here is derived from an EMBL/GenBank/DDBJ whole genome shotgun (WGS) entry which is preliminary data.</text>
</comment>
<name>A0AAD6V7U8_9AGAR</name>
<gene>
    <name evidence="2" type="ORF">GGX14DRAFT_645443</name>
</gene>
<proteinExistence type="predicted"/>
<evidence type="ECO:0000313" key="3">
    <source>
        <dbReference type="Proteomes" id="UP001219525"/>
    </source>
</evidence>
<accession>A0AAD6V7U8</accession>
<evidence type="ECO:0000256" key="1">
    <source>
        <dbReference type="SAM" id="MobiDB-lite"/>
    </source>
</evidence>